<protein>
    <submittedName>
        <fullName evidence="1">Phage tail protein</fullName>
    </submittedName>
</protein>
<gene>
    <name evidence="1" type="ORF">NQ032_15185</name>
</gene>
<dbReference type="AlphaFoldDB" id="A0AAW5LTG6"/>
<dbReference type="RefSeq" id="WP_103362155.1">
    <property type="nucleotide sequence ID" value="NZ_JAIEXA010000010.1"/>
</dbReference>
<comment type="caution">
    <text evidence="1">The sequence shown here is derived from an EMBL/GenBank/DDBJ whole genome shotgun (WGS) entry which is preliminary data.</text>
</comment>
<dbReference type="Proteomes" id="UP001204068">
    <property type="component" value="Unassembled WGS sequence"/>
</dbReference>
<sequence>MIINIGEQQINFDLENEIPFFQSSHENRMRFDIDSFEKKQLSKIINQLFSNQSNTKCSFLSEYLYPVKFREKTRIGRFLSITNWHEELHYTDEKYIIATIENIKNTEIINYSLYIQKGLVEPYIIFYNDKNMIYLSNSVIDIISFSKETITNIKTEFGNYIDTIQETV</sequence>
<evidence type="ECO:0000313" key="1">
    <source>
        <dbReference type="EMBL" id="MCQ9304953.1"/>
    </source>
</evidence>
<accession>A0AAW5LTG6</accession>
<reference evidence="1" key="1">
    <citation type="submission" date="2022-07" db="EMBL/GenBank/DDBJ databases">
        <title>Bacterial species isolated from the porcine tonsil microbiota.</title>
        <authorList>
            <person name="Oliveira I.M.F."/>
        </authorList>
    </citation>
    <scope>NUCLEOTIDE SEQUENCE</scope>
    <source>
        <strain evidence="1">8QC2O2</strain>
    </source>
</reference>
<proteinExistence type="predicted"/>
<name>A0AAW5LTG6_MAMSC</name>
<organism evidence="1 2">
    <name type="scientific">Mammaliicoccus sciuri</name>
    <name type="common">Staphylococcus sciuri</name>
    <dbReference type="NCBI Taxonomy" id="1296"/>
    <lineage>
        <taxon>Bacteria</taxon>
        <taxon>Bacillati</taxon>
        <taxon>Bacillota</taxon>
        <taxon>Bacilli</taxon>
        <taxon>Bacillales</taxon>
        <taxon>Staphylococcaceae</taxon>
        <taxon>Mammaliicoccus</taxon>
    </lineage>
</organism>
<evidence type="ECO:0000313" key="2">
    <source>
        <dbReference type="Proteomes" id="UP001204068"/>
    </source>
</evidence>
<dbReference type="EMBL" id="JANILD010000009">
    <property type="protein sequence ID" value="MCQ9304953.1"/>
    <property type="molecule type" value="Genomic_DNA"/>
</dbReference>